<dbReference type="PANTHER" id="PTHR31609">
    <property type="entry name" value="YDJC DEACETYLASE FAMILY MEMBER"/>
    <property type="match status" value="1"/>
</dbReference>
<dbReference type="InterPro" id="IPR006879">
    <property type="entry name" value="YdjC-like"/>
</dbReference>
<evidence type="ECO:0000313" key="7">
    <source>
        <dbReference type="Proteomes" id="UP001549047"/>
    </source>
</evidence>
<dbReference type="InterPro" id="IPR011330">
    <property type="entry name" value="Glyco_hydro/deAcase_b/a-brl"/>
</dbReference>
<accession>A0ABV2IUW8</accession>
<proteinExistence type="predicted"/>
<dbReference type="SUPFAM" id="SSF88713">
    <property type="entry name" value="Glycoside hydrolase/deacetylase"/>
    <property type="match status" value="1"/>
</dbReference>
<sequence length="284" mass="30995">MSRQGGGSKRDGLSVVADDYGLAPGVNRAIRKLISAGKIDGTGCMTLFADWRVEAAGLKALIDQGYAQAGLHLTLTDFNPMSGRNAFGQNRRMPKVDALIKASFRGKVNTAAVEGELDAQFAAYVEAMGGLPAYIDGHQHVHFLPVVRGWLAKRATLFAEYGKLPWLRGAPSVMAAPGIRIKAKTAVVAVVAAGFETAMRKYGYSIRGPLLGFYDWSRPEEFEPMLRGLIEKGNYGVFMCHPGFVDKVLRQRDALVEGRDVEYSVLSSLDPSLMRIESSLRQRV</sequence>
<dbReference type="PANTHER" id="PTHR31609:SF1">
    <property type="entry name" value="CARBOHYDRATE DEACETYLASE"/>
    <property type="match status" value="1"/>
</dbReference>
<keyword evidence="4" id="KW-0460">Magnesium</keyword>
<evidence type="ECO:0000256" key="5">
    <source>
        <dbReference type="ARBA" id="ARBA00023277"/>
    </source>
</evidence>
<dbReference type="EC" id="3.5.1.105" evidence="6"/>
<dbReference type="GO" id="GO:0036311">
    <property type="term" value="F:chitin disaccharide deacetylase activity"/>
    <property type="evidence" value="ECO:0007669"/>
    <property type="project" value="UniProtKB-EC"/>
</dbReference>
<organism evidence="6 7">
    <name type="scientific">Rhizobium aquaticum</name>
    <dbReference type="NCBI Taxonomy" id="1549636"/>
    <lineage>
        <taxon>Bacteria</taxon>
        <taxon>Pseudomonadati</taxon>
        <taxon>Pseudomonadota</taxon>
        <taxon>Alphaproteobacteria</taxon>
        <taxon>Hyphomicrobiales</taxon>
        <taxon>Rhizobiaceae</taxon>
        <taxon>Rhizobium/Agrobacterium group</taxon>
        <taxon>Rhizobium</taxon>
    </lineage>
</organism>
<comment type="caution">
    <text evidence="6">The sequence shown here is derived from an EMBL/GenBank/DDBJ whole genome shotgun (WGS) entry which is preliminary data.</text>
</comment>
<evidence type="ECO:0000256" key="1">
    <source>
        <dbReference type="ARBA" id="ARBA00001946"/>
    </source>
</evidence>
<dbReference type="Proteomes" id="UP001549047">
    <property type="component" value="Unassembled WGS sequence"/>
</dbReference>
<evidence type="ECO:0000256" key="2">
    <source>
        <dbReference type="ARBA" id="ARBA00022723"/>
    </source>
</evidence>
<dbReference type="RefSeq" id="WP_354554855.1">
    <property type="nucleotide sequence ID" value="NZ_JBEPMB010000001.1"/>
</dbReference>
<keyword evidence="2" id="KW-0479">Metal-binding</keyword>
<evidence type="ECO:0000256" key="4">
    <source>
        <dbReference type="ARBA" id="ARBA00022842"/>
    </source>
</evidence>
<comment type="cofactor">
    <cofactor evidence="1">
        <name>Mg(2+)</name>
        <dbReference type="ChEBI" id="CHEBI:18420"/>
    </cofactor>
</comment>
<keyword evidence="7" id="KW-1185">Reference proteome</keyword>
<protein>
    <submittedName>
        <fullName evidence="6">Glycoside hydrolase/deacetylase ChbG (UPF0249 family)</fullName>
        <ecNumber evidence="6">3.5.1.105</ecNumber>
    </submittedName>
</protein>
<dbReference type="Gene3D" id="3.20.20.370">
    <property type="entry name" value="Glycoside hydrolase/deacetylase"/>
    <property type="match status" value="1"/>
</dbReference>
<reference evidence="6 7" key="1">
    <citation type="submission" date="2024-06" db="EMBL/GenBank/DDBJ databases">
        <title>Genomic Encyclopedia of Type Strains, Phase IV (KMG-IV): sequencing the most valuable type-strain genomes for metagenomic binning, comparative biology and taxonomic classification.</title>
        <authorList>
            <person name="Goeker M."/>
        </authorList>
    </citation>
    <scope>NUCLEOTIDE SEQUENCE [LARGE SCALE GENOMIC DNA]</scope>
    <source>
        <strain evidence="6 7">DSM 29780</strain>
    </source>
</reference>
<evidence type="ECO:0000256" key="3">
    <source>
        <dbReference type="ARBA" id="ARBA00022801"/>
    </source>
</evidence>
<dbReference type="CDD" id="cd10807">
    <property type="entry name" value="YdjC_like_3"/>
    <property type="match status" value="1"/>
</dbReference>
<name>A0ABV2IUW8_9HYPH</name>
<keyword evidence="5" id="KW-0119">Carbohydrate metabolism</keyword>
<dbReference type="EMBL" id="JBEPMB010000001">
    <property type="protein sequence ID" value="MET3612284.1"/>
    <property type="molecule type" value="Genomic_DNA"/>
</dbReference>
<evidence type="ECO:0000313" key="6">
    <source>
        <dbReference type="EMBL" id="MET3612284.1"/>
    </source>
</evidence>
<gene>
    <name evidence="6" type="ORF">ABID16_000589</name>
</gene>
<keyword evidence="3 6" id="KW-0378">Hydrolase</keyword>
<dbReference type="Pfam" id="PF04794">
    <property type="entry name" value="YdjC"/>
    <property type="match status" value="1"/>
</dbReference>